<feature type="coiled-coil region" evidence="6">
    <location>
        <begin position="550"/>
        <end position="603"/>
    </location>
</feature>
<name>A0A8J5XLP2_DIALT</name>
<dbReference type="OMA" id="IPRMVED"/>
<dbReference type="GO" id="GO:0005524">
    <property type="term" value="F:ATP binding"/>
    <property type="evidence" value="ECO:0007669"/>
    <property type="project" value="UniProtKB-UniRule"/>
</dbReference>
<accession>A0A8J5XLP2</accession>
<dbReference type="InterPro" id="IPR027417">
    <property type="entry name" value="P-loop_NTPase"/>
</dbReference>
<gene>
    <name evidence="9" type="ORF">KFE25_000444</name>
</gene>
<dbReference type="GO" id="GO:0008017">
    <property type="term" value="F:microtubule binding"/>
    <property type="evidence" value="ECO:0007669"/>
    <property type="project" value="InterPro"/>
</dbReference>
<keyword evidence="3 5" id="KW-0067">ATP-binding</keyword>
<dbReference type="PANTHER" id="PTHR24115">
    <property type="entry name" value="KINESIN-RELATED"/>
    <property type="match status" value="1"/>
</dbReference>
<evidence type="ECO:0000256" key="2">
    <source>
        <dbReference type="ARBA" id="ARBA00022741"/>
    </source>
</evidence>
<evidence type="ECO:0000256" key="6">
    <source>
        <dbReference type="SAM" id="Coils"/>
    </source>
</evidence>
<keyword evidence="6" id="KW-0175">Coiled coil</keyword>
<dbReference type="SMART" id="SM00129">
    <property type="entry name" value="KISc"/>
    <property type="match status" value="1"/>
</dbReference>
<dbReference type="Gene3D" id="3.40.850.10">
    <property type="entry name" value="Kinesin motor domain"/>
    <property type="match status" value="1"/>
</dbReference>
<reference evidence="9" key="1">
    <citation type="submission" date="2021-05" db="EMBL/GenBank/DDBJ databases">
        <title>The genome of the haptophyte Pavlova lutheri (Diacronema luteri, Pavlovales) - a model for lipid biosynthesis in eukaryotic algae.</title>
        <authorList>
            <person name="Hulatt C.J."/>
            <person name="Posewitz M.C."/>
        </authorList>
    </citation>
    <scope>NUCLEOTIDE SEQUENCE</scope>
    <source>
        <strain evidence="9">NIVA-4/92</strain>
    </source>
</reference>
<feature type="compositionally biased region" description="Low complexity" evidence="7">
    <location>
        <begin position="901"/>
        <end position="910"/>
    </location>
</feature>
<feature type="region of interest" description="Disordered" evidence="7">
    <location>
        <begin position="422"/>
        <end position="454"/>
    </location>
</feature>
<feature type="domain" description="Kinesin motor" evidence="8">
    <location>
        <begin position="58"/>
        <end position="416"/>
    </location>
</feature>
<dbReference type="GO" id="GO:0016887">
    <property type="term" value="F:ATP hydrolysis activity"/>
    <property type="evidence" value="ECO:0007669"/>
    <property type="project" value="TreeGrafter"/>
</dbReference>
<dbReference type="AlphaFoldDB" id="A0A8J5XLP2"/>
<dbReference type="PROSITE" id="PS50067">
    <property type="entry name" value="KINESIN_MOTOR_2"/>
    <property type="match status" value="1"/>
</dbReference>
<protein>
    <recommendedName>
        <fullName evidence="8">Kinesin motor domain-containing protein</fullName>
    </recommendedName>
</protein>
<dbReference type="GO" id="GO:0005634">
    <property type="term" value="C:nucleus"/>
    <property type="evidence" value="ECO:0007669"/>
    <property type="project" value="TreeGrafter"/>
</dbReference>
<feature type="coiled-coil region" evidence="6">
    <location>
        <begin position="682"/>
        <end position="709"/>
    </location>
</feature>
<dbReference type="InterPro" id="IPR027640">
    <property type="entry name" value="Kinesin-like_fam"/>
</dbReference>
<comment type="caution">
    <text evidence="9">The sequence shown here is derived from an EMBL/GenBank/DDBJ whole genome shotgun (WGS) entry which is preliminary data.</text>
</comment>
<evidence type="ECO:0000256" key="7">
    <source>
        <dbReference type="SAM" id="MobiDB-lite"/>
    </source>
</evidence>
<proteinExistence type="inferred from homology"/>
<keyword evidence="2 5" id="KW-0547">Nucleotide-binding</keyword>
<evidence type="ECO:0000256" key="3">
    <source>
        <dbReference type="ARBA" id="ARBA00022840"/>
    </source>
</evidence>
<dbReference type="GO" id="GO:0007018">
    <property type="term" value="P:microtubule-based movement"/>
    <property type="evidence" value="ECO:0007669"/>
    <property type="project" value="InterPro"/>
</dbReference>
<keyword evidence="10" id="KW-1185">Reference proteome</keyword>
<dbReference type="SUPFAM" id="SSF52540">
    <property type="entry name" value="P-loop containing nucleoside triphosphate hydrolases"/>
    <property type="match status" value="1"/>
</dbReference>
<keyword evidence="4 5" id="KW-0505">Motor protein</keyword>
<evidence type="ECO:0000259" key="8">
    <source>
        <dbReference type="PROSITE" id="PS50067"/>
    </source>
</evidence>
<dbReference type="GO" id="GO:0005874">
    <property type="term" value="C:microtubule"/>
    <property type="evidence" value="ECO:0007669"/>
    <property type="project" value="UniProtKB-KW"/>
</dbReference>
<feature type="compositionally biased region" description="Low complexity" evidence="7">
    <location>
        <begin position="788"/>
        <end position="798"/>
    </location>
</feature>
<evidence type="ECO:0000256" key="4">
    <source>
        <dbReference type="ARBA" id="ARBA00023175"/>
    </source>
</evidence>
<organism evidence="9 10">
    <name type="scientific">Diacronema lutheri</name>
    <name type="common">Unicellular marine alga</name>
    <name type="synonym">Monochrysis lutheri</name>
    <dbReference type="NCBI Taxonomy" id="2081491"/>
    <lineage>
        <taxon>Eukaryota</taxon>
        <taxon>Haptista</taxon>
        <taxon>Haptophyta</taxon>
        <taxon>Pavlovophyceae</taxon>
        <taxon>Pavlovales</taxon>
        <taxon>Pavlovaceae</taxon>
        <taxon>Diacronema</taxon>
    </lineage>
</organism>
<dbReference type="GO" id="GO:0003777">
    <property type="term" value="F:microtubule motor activity"/>
    <property type="evidence" value="ECO:0007669"/>
    <property type="project" value="InterPro"/>
</dbReference>
<feature type="coiled-coil region" evidence="6">
    <location>
        <begin position="467"/>
        <end position="494"/>
    </location>
</feature>
<feature type="region of interest" description="Disordered" evidence="7">
    <location>
        <begin position="885"/>
        <end position="988"/>
    </location>
</feature>
<dbReference type="PRINTS" id="PR00380">
    <property type="entry name" value="KINESINHEAVY"/>
</dbReference>
<dbReference type="GO" id="GO:0005871">
    <property type="term" value="C:kinesin complex"/>
    <property type="evidence" value="ECO:0007669"/>
    <property type="project" value="TreeGrafter"/>
</dbReference>
<feature type="region of interest" description="Disordered" evidence="7">
    <location>
        <begin position="19"/>
        <end position="49"/>
    </location>
</feature>
<dbReference type="InterPro" id="IPR019821">
    <property type="entry name" value="Kinesin_motor_CS"/>
</dbReference>
<dbReference type="InterPro" id="IPR036961">
    <property type="entry name" value="Kinesin_motor_dom_sf"/>
</dbReference>
<feature type="compositionally biased region" description="Low complexity" evidence="7">
    <location>
        <begin position="422"/>
        <end position="445"/>
    </location>
</feature>
<dbReference type="PANTHER" id="PTHR24115:SF1008">
    <property type="entry name" value="KINESIN-LIKE PROTEIN SUBITO"/>
    <property type="match status" value="1"/>
</dbReference>
<feature type="region of interest" description="Disordered" evidence="7">
    <location>
        <begin position="779"/>
        <end position="801"/>
    </location>
</feature>
<evidence type="ECO:0000256" key="5">
    <source>
        <dbReference type="PROSITE-ProRule" id="PRU00283"/>
    </source>
</evidence>
<feature type="binding site" evidence="5">
    <location>
        <begin position="143"/>
        <end position="150"/>
    </location>
    <ligand>
        <name>ATP</name>
        <dbReference type="ChEBI" id="CHEBI:30616"/>
    </ligand>
</feature>
<evidence type="ECO:0000256" key="1">
    <source>
        <dbReference type="ARBA" id="ARBA00022701"/>
    </source>
</evidence>
<feature type="compositionally biased region" description="Basic and acidic residues" evidence="7">
    <location>
        <begin position="911"/>
        <end position="928"/>
    </location>
</feature>
<dbReference type="EMBL" id="JAGTXO010000006">
    <property type="protein sequence ID" value="KAG8467128.1"/>
    <property type="molecule type" value="Genomic_DNA"/>
</dbReference>
<evidence type="ECO:0000313" key="9">
    <source>
        <dbReference type="EMBL" id="KAG8467128.1"/>
    </source>
</evidence>
<dbReference type="Pfam" id="PF00225">
    <property type="entry name" value="Kinesin"/>
    <property type="match status" value="1"/>
</dbReference>
<keyword evidence="1" id="KW-0493">Microtubule</keyword>
<dbReference type="Proteomes" id="UP000751190">
    <property type="component" value="Unassembled WGS sequence"/>
</dbReference>
<evidence type="ECO:0000313" key="10">
    <source>
        <dbReference type="Proteomes" id="UP000751190"/>
    </source>
</evidence>
<sequence length="1042" mass="111261">MAAPTTSVADEVIRALNFSPAAPRDASGRPTPALGVRVLPPPMPPPPPPPLLQSPADVLRVYVRVRPTPPEEEHCVHIVSETELLFSRPAPQTGVTPDGAGERYGFTRAFGPRTANDELFRETTEPLVRGLFQRRDALLFAYGVTNAGKTYTIQGSRDDAGVVPRALALVFDALDEVSTRRATQSERSLEACRLDTLGVEVDLRDECRVVLSYLEVYNENVYDLLADQLSGLHVQRAALKTKEDGTGRTFVPGLKEIQVSSHEEARAVVQYGAQQRQVAQTRLNSDSSRSHAILTVQLCRASGAVSRLCVVDLAGAERTARTQTGGARLKEASKINASLLTLGRCMEVLRANAAARARGAPARPVPFRDSKITRLLHDYFVAGEGTMSMIVAVHPGIADADETAHTLRFSAVAREVHAMEARAPAPGRTGAARRPTTAPAAATAEGGEGDEDELEPDAFADERAADHDELHAQLRTMRRRLVATEQRCLAMEAEIRDEVAAEMSARLAEMEQVYRERLDGAGAEERHLEKLGLYKAHSARKAERDATASHLQLVERVKEYERALVAADERRAAEREGEHARHVAELTAQQRAHELQLAEVERVHAAELRAARADVSARGAELGAQRRAADERCAAELGEQQRAYELQLAELTRAHATELQRARADVRPARAHAEEAGLHAGLEAALRQAADARDDAARARLDADALRARVAERERMAGIELAEKEAQLASNMRLEVESLEFQLRTDGAERARLLARVAELEGRLRELVAVAQHNMLHGVHDGREPAGHGRAARAAPRADAPDLSGAVRAEGRTLIVGARAALPSHAELISHAGGAKALRYDQCSLECGPSAVGTGAAEGWAPAAYSGELRRTPTATGVRMVLAGVGAESPEPDPPKRKLSGAAAAPGDAQGAREGDSPDAGEPKRTRSGELAANSVRSPDVRRPLLDAPQPSAGDADAVGGGGGGGGDDDGGGGSERAAQAAGGSGRAREIAARVAAREQEAVAKHKPAARLLGMPFARGKPPPPPEPTPVAGRTRTRAARK</sequence>
<comment type="similarity">
    <text evidence="5">Belongs to the TRAFAC class myosin-kinesin ATPase superfamily. Kinesin family.</text>
</comment>
<feature type="compositionally biased region" description="Pro residues" evidence="7">
    <location>
        <begin position="39"/>
        <end position="49"/>
    </location>
</feature>
<dbReference type="PROSITE" id="PS00411">
    <property type="entry name" value="KINESIN_MOTOR_1"/>
    <property type="match status" value="1"/>
</dbReference>
<feature type="region of interest" description="Disordered" evidence="7">
    <location>
        <begin position="1002"/>
        <end position="1042"/>
    </location>
</feature>
<dbReference type="OrthoDB" id="2271782at2759"/>
<dbReference type="InterPro" id="IPR001752">
    <property type="entry name" value="Kinesin_motor_dom"/>
</dbReference>